<proteinExistence type="predicted"/>
<evidence type="ECO:0000256" key="1">
    <source>
        <dbReference type="SAM" id="Phobius"/>
    </source>
</evidence>
<name>A0A6J5L9I7_9CAUD</name>
<organism evidence="2">
    <name type="scientific">uncultured Caudovirales phage</name>
    <dbReference type="NCBI Taxonomy" id="2100421"/>
    <lineage>
        <taxon>Viruses</taxon>
        <taxon>Duplodnaviria</taxon>
        <taxon>Heunggongvirae</taxon>
        <taxon>Uroviricota</taxon>
        <taxon>Caudoviricetes</taxon>
        <taxon>Peduoviridae</taxon>
        <taxon>Maltschvirus</taxon>
        <taxon>Maltschvirus maltsch</taxon>
    </lineage>
</organism>
<dbReference type="EMBL" id="LR796250">
    <property type="protein sequence ID" value="CAB4131184.1"/>
    <property type="molecule type" value="Genomic_DNA"/>
</dbReference>
<evidence type="ECO:0000313" key="2">
    <source>
        <dbReference type="EMBL" id="CAB4131184.1"/>
    </source>
</evidence>
<keyword evidence="1" id="KW-1133">Transmembrane helix</keyword>
<accession>A0A6J5L9I7</accession>
<protein>
    <submittedName>
        <fullName evidence="2">Uncharacterized protein</fullName>
    </submittedName>
</protein>
<keyword evidence="1" id="KW-0472">Membrane</keyword>
<gene>
    <name evidence="2" type="ORF">UFOVP124_64</name>
</gene>
<feature type="transmembrane region" description="Helical" evidence="1">
    <location>
        <begin position="12"/>
        <end position="33"/>
    </location>
</feature>
<sequence length="86" mass="9943">MSVTPDDLSRFGLLMLSAGILLTLINLALLIWIDRWVTHLCGLEDEIVDELDRIQVEPHHGPNSLHQINRDLMHLRDSDWRSHDLP</sequence>
<reference evidence="2" key="1">
    <citation type="submission" date="2020-04" db="EMBL/GenBank/DDBJ databases">
        <authorList>
            <person name="Chiriac C."/>
            <person name="Salcher M."/>
            <person name="Ghai R."/>
            <person name="Kavagutti S V."/>
        </authorList>
    </citation>
    <scope>NUCLEOTIDE SEQUENCE</scope>
</reference>
<keyword evidence="1" id="KW-0812">Transmembrane</keyword>